<dbReference type="InterPro" id="IPR050109">
    <property type="entry name" value="HTH-type_TetR-like_transc_reg"/>
</dbReference>
<evidence type="ECO:0000313" key="7">
    <source>
        <dbReference type="EMBL" id="AEI63592.1"/>
    </source>
</evidence>
<dbReference type="Proteomes" id="UP000000488">
    <property type="component" value="Chromosome"/>
</dbReference>
<evidence type="ECO:0000313" key="8">
    <source>
        <dbReference type="Proteomes" id="UP000000488"/>
    </source>
</evidence>
<sequence length="487" mass="52857">MYTLAQLRESRLCDAAELLAQRGLDNVRAAELARATRLSVGSLYRYYGSKQGIARAIRTLTERDLSYACFVAYQMADGDPLRQGFRDVFLAFWRELATWALLQPHLVGFTFLHPHPDADTPGEHDGRTRAQVLEVLGHGEREGAFPKGRTWIHECMVWGVLAELVRRAGQGEGMREEDVQITGEALWRALAPEVSASPRGGGSPPPEGEHPQPASTAVPASRMGMVFASAESAEPPAASMTSREERAPEALRGAGDETPPVTTCAHDESRSGSGFVPGTAAAEADSPCSHEACLQRAAPARAPWRAVPTPLLHARRSADILPGAWKRRGLRGHTSITDDDAVAAALVLGSHPYEQRRLAGLLSNDFQNVFAGGLDVRDLRVVNRDAHHPREFQRVLATLLHDHRLLGGGRGAGSRGRLRLLRQRRGSHQRQRDQGDANSVMHGVCPPAGVRSTFTGMTPAMPGRCRRARRIPDALRKSRACSAGTAG</sequence>
<dbReference type="PROSITE" id="PS50977">
    <property type="entry name" value="HTH_TETR_2"/>
    <property type="match status" value="1"/>
</dbReference>
<feature type="domain" description="HTH tetR-type" evidence="6">
    <location>
        <begin position="5"/>
        <end position="65"/>
    </location>
</feature>
<dbReference type="InterPro" id="IPR001647">
    <property type="entry name" value="HTH_TetR"/>
</dbReference>
<keyword evidence="3" id="KW-0804">Transcription</keyword>
<dbReference type="GO" id="GO:0003700">
    <property type="term" value="F:DNA-binding transcription factor activity"/>
    <property type="evidence" value="ECO:0007669"/>
    <property type="project" value="TreeGrafter"/>
</dbReference>
<dbReference type="HOGENOM" id="CLU_559994_0_0_7"/>
<proteinExistence type="predicted"/>
<reference evidence="7 8" key="1">
    <citation type="journal article" date="2011" name="J. Bacteriol.">
        <title>Genome sequence of the halotolerant marine bacterium Myxococcus fulvus HW-1.</title>
        <authorList>
            <person name="Li Z.F."/>
            <person name="Li X."/>
            <person name="Liu H."/>
            <person name="Liu X."/>
            <person name="Han K."/>
            <person name="Wu Z.H."/>
            <person name="Hu W."/>
            <person name="Li F.F."/>
            <person name="Li Y.Z."/>
        </authorList>
    </citation>
    <scope>NUCLEOTIDE SEQUENCE [LARGE SCALE GENOMIC DNA]</scope>
    <source>
        <strain evidence="8">ATCC BAA-855 / HW-1</strain>
    </source>
</reference>
<evidence type="ECO:0000256" key="1">
    <source>
        <dbReference type="ARBA" id="ARBA00023015"/>
    </source>
</evidence>
<keyword evidence="2 4" id="KW-0238">DNA-binding</keyword>
<gene>
    <name evidence="7" type="ordered locus">LILAB_08405</name>
</gene>
<evidence type="ECO:0000256" key="2">
    <source>
        <dbReference type="ARBA" id="ARBA00023125"/>
    </source>
</evidence>
<feature type="region of interest" description="Disordered" evidence="5">
    <location>
        <begin position="230"/>
        <end position="282"/>
    </location>
</feature>
<dbReference type="Pfam" id="PF00440">
    <property type="entry name" value="TetR_N"/>
    <property type="match status" value="1"/>
</dbReference>
<dbReference type="SUPFAM" id="SSF46689">
    <property type="entry name" value="Homeodomain-like"/>
    <property type="match status" value="1"/>
</dbReference>
<evidence type="ECO:0000256" key="3">
    <source>
        <dbReference type="ARBA" id="ARBA00023163"/>
    </source>
</evidence>
<dbReference type="AlphaFoldDB" id="F8CFI2"/>
<dbReference type="KEGG" id="mfu:LILAB_08405"/>
<dbReference type="EMBL" id="CP002830">
    <property type="protein sequence ID" value="AEI63592.1"/>
    <property type="molecule type" value="Genomic_DNA"/>
</dbReference>
<keyword evidence="1" id="KW-0805">Transcription regulation</keyword>
<dbReference type="PANTHER" id="PTHR30055">
    <property type="entry name" value="HTH-TYPE TRANSCRIPTIONAL REGULATOR RUTR"/>
    <property type="match status" value="1"/>
</dbReference>
<dbReference type="Gene3D" id="1.10.357.10">
    <property type="entry name" value="Tetracycline Repressor, domain 2"/>
    <property type="match status" value="1"/>
</dbReference>
<feature type="region of interest" description="Disordered" evidence="5">
    <location>
        <begin position="194"/>
        <end position="217"/>
    </location>
</feature>
<protein>
    <submittedName>
        <fullName evidence="7">TetR family transcriptional regulator</fullName>
    </submittedName>
</protein>
<feature type="compositionally biased region" description="Low complexity" evidence="5">
    <location>
        <begin position="230"/>
        <end position="239"/>
    </location>
</feature>
<feature type="DNA-binding region" description="H-T-H motif" evidence="4">
    <location>
        <begin position="28"/>
        <end position="47"/>
    </location>
</feature>
<dbReference type="PANTHER" id="PTHR30055:SF234">
    <property type="entry name" value="HTH-TYPE TRANSCRIPTIONAL REGULATOR BETI"/>
    <property type="match status" value="1"/>
</dbReference>
<evidence type="ECO:0000256" key="4">
    <source>
        <dbReference type="PROSITE-ProRule" id="PRU00335"/>
    </source>
</evidence>
<name>F8CFI2_MYXFH</name>
<evidence type="ECO:0000256" key="5">
    <source>
        <dbReference type="SAM" id="MobiDB-lite"/>
    </source>
</evidence>
<accession>F8CFI2</accession>
<organism evidence="7 8">
    <name type="scientific">Myxococcus fulvus (strain ATCC BAA-855 / HW-1)</name>
    <dbReference type="NCBI Taxonomy" id="483219"/>
    <lineage>
        <taxon>Bacteria</taxon>
        <taxon>Pseudomonadati</taxon>
        <taxon>Myxococcota</taxon>
        <taxon>Myxococcia</taxon>
        <taxon>Myxococcales</taxon>
        <taxon>Cystobacterineae</taxon>
        <taxon>Myxococcaceae</taxon>
        <taxon>Myxococcus</taxon>
    </lineage>
</organism>
<dbReference type="eggNOG" id="COG1309">
    <property type="taxonomic scope" value="Bacteria"/>
</dbReference>
<feature type="region of interest" description="Disordered" evidence="5">
    <location>
        <begin position="423"/>
        <end position="444"/>
    </location>
</feature>
<dbReference type="GO" id="GO:0000976">
    <property type="term" value="F:transcription cis-regulatory region binding"/>
    <property type="evidence" value="ECO:0007669"/>
    <property type="project" value="TreeGrafter"/>
</dbReference>
<evidence type="ECO:0000259" key="6">
    <source>
        <dbReference type="PROSITE" id="PS50977"/>
    </source>
</evidence>
<dbReference type="InterPro" id="IPR009057">
    <property type="entry name" value="Homeodomain-like_sf"/>
</dbReference>